<accession>A0A0C5VRR5</accession>
<organism evidence="1 2">
    <name type="scientific">Gynuella sunshinyii YC6258</name>
    <dbReference type="NCBI Taxonomy" id="1445510"/>
    <lineage>
        <taxon>Bacteria</taxon>
        <taxon>Pseudomonadati</taxon>
        <taxon>Pseudomonadota</taxon>
        <taxon>Gammaproteobacteria</taxon>
        <taxon>Oceanospirillales</taxon>
        <taxon>Saccharospirillaceae</taxon>
        <taxon>Gynuella</taxon>
    </lineage>
</organism>
<gene>
    <name evidence="1" type="ORF">YC6258_04032</name>
</gene>
<keyword evidence="2" id="KW-1185">Reference proteome</keyword>
<evidence type="ECO:0000313" key="2">
    <source>
        <dbReference type="Proteomes" id="UP000032266"/>
    </source>
</evidence>
<dbReference type="HOGENOM" id="CLU_2990355_0_0_6"/>
<dbReference type="Proteomes" id="UP000032266">
    <property type="component" value="Chromosome"/>
</dbReference>
<dbReference type="AlphaFoldDB" id="A0A0C5VRR5"/>
<reference evidence="1 2" key="1">
    <citation type="submission" date="2014-01" db="EMBL/GenBank/DDBJ databases">
        <title>Full genme sequencing of cellulolytic bacterium Gynuella sunshinyii YC6258T gen. nov., sp. nov.</title>
        <authorList>
            <person name="Khan H."/>
            <person name="Chung E.J."/>
            <person name="Chung Y.R."/>
        </authorList>
    </citation>
    <scope>NUCLEOTIDE SEQUENCE [LARGE SCALE GENOMIC DNA]</scope>
    <source>
        <strain evidence="1 2">YC6258</strain>
    </source>
</reference>
<evidence type="ECO:0000313" key="1">
    <source>
        <dbReference type="EMBL" id="AJQ96068.1"/>
    </source>
</evidence>
<dbReference type="KEGG" id="gsn:YC6258_04032"/>
<dbReference type="STRING" id="1445510.YC6258_04032"/>
<sequence length="57" mass="6951">MNKIRMRASEFQNQSVPIDWRFSGCVYKYQTHRGVDSIQYLSKDRLHLQIDFILNRF</sequence>
<proteinExistence type="predicted"/>
<name>A0A0C5VRR5_9GAMM</name>
<protein>
    <submittedName>
        <fullName evidence="1">Uncharacterized protein</fullName>
    </submittedName>
</protein>
<dbReference type="EMBL" id="CP007142">
    <property type="protein sequence ID" value="AJQ96068.1"/>
    <property type="molecule type" value="Genomic_DNA"/>
</dbReference>